<dbReference type="Proteomes" id="UP000623250">
    <property type="component" value="Unassembled WGS sequence"/>
</dbReference>
<accession>A0A8I1GIS7</accession>
<keyword evidence="12" id="KW-0535">Nitrogen fixation</keyword>
<evidence type="ECO:0000259" key="17">
    <source>
        <dbReference type="Pfam" id="PF00266"/>
    </source>
</evidence>
<dbReference type="InterPro" id="IPR017772">
    <property type="entry name" value="Cys_deSase_NifS_bac/arc"/>
</dbReference>
<dbReference type="SUPFAM" id="SSF53383">
    <property type="entry name" value="PLP-dependent transferases"/>
    <property type="match status" value="1"/>
</dbReference>
<dbReference type="PROSITE" id="PS00595">
    <property type="entry name" value="AA_TRANSFER_CLASS_5"/>
    <property type="match status" value="1"/>
</dbReference>
<comment type="subunit">
    <text evidence="4">Homodimer.</text>
</comment>
<dbReference type="RefSeq" id="WP_037233118.1">
    <property type="nucleotide sequence ID" value="NZ_JAEMUK010000078.1"/>
</dbReference>
<keyword evidence="9 16" id="KW-0663">Pyridoxal phosphate</keyword>
<dbReference type="InterPro" id="IPR020578">
    <property type="entry name" value="Aminotrans_V_PyrdxlP_BS"/>
</dbReference>
<dbReference type="GO" id="GO:0030170">
    <property type="term" value="F:pyridoxal phosphate binding"/>
    <property type="evidence" value="ECO:0007669"/>
    <property type="project" value="InterPro"/>
</dbReference>
<evidence type="ECO:0000256" key="8">
    <source>
        <dbReference type="ARBA" id="ARBA00022723"/>
    </source>
</evidence>
<evidence type="ECO:0000256" key="13">
    <source>
        <dbReference type="ARBA" id="ARBA00031911"/>
    </source>
</evidence>
<evidence type="ECO:0000313" key="18">
    <source>
        <dbReference type="EMBL" id="MBJ7544192.1"/>
    </source>
</evidence>
<keyword evidence="7 16" id="KW-0808">Transferase</keyword>
<dbReference type="GO" id="GO:0031071">
    <property type="term" value="F:cysteine desulfurase activity"/>
    <property type="evidence" value="ECO:0007669"/>
    <property type="project" value="UniProtKB-EC"/>
</dbReference>
<comment type="caution">
    <text evidence="18">The sequence shown here is derived from an EMBL/GenBank/DDBJ whole genome shotgun (WGS) entry which is preliminary data.</text>
</comment>
<dbReference type="Pfam" id="PF00266">
    <property type="entry name" value="Aminotran_5"/>
    <property type="match status" value="1"/>
</dbReference>
<dbReference type="PIRSF" id="PIRSF005572">
    <property type="entry name" value="NifS"/>
    <property type="match status" value="1"/>
</dbReference>
<dbReference type="InterPro" id="IPR000192">
    <property type="entry name" value="Aminotrans_V_dom"/>
</dbReference>
<dbReference type="NCBIfam" id="TIGR03402">
    <property type="entry name" value="FeS_nifS"/>
    <property type="match status" value="1"/>
</dbReference>
<dbReference type="PANTHER" id="PTHR11601:SF34">
    <property type="entry name" value="CYSTEINE DESULFURASE"/>
    <property type="match status" value="1"/>
</dbReference>
<dbReference type="Gene3D" id="1.10.260.50">
    <property type="match status" value="1"/>
</dbReference>
<comment type="similarity">
    <text evidence="3 16">Belongs to the class-V pyridoxal-phosphate-dependent aminotransferase family. NifS/IscS subfamily.</text>
</comment>
<dbReference type="EC" id="2.8.1.7" evidence="5 16"/>
<evidence type="ECO:0000256" key="3">
    <source>
        <dbReference type="ARBA" id="ARBA00006490"/>
    </source>
</evidence>
<dbReference type="InterPro" id="IPR015422">
    <property type="entry name" value="PyrdxlP-dep_Trfase_small"/>
</dbReference>
<comment type="function">
    <text evidence="2">Catalyzes the removal of elemental sulfur atoms from cysteine to produce alanine. Seems to participate in the biosynthesis of the nitrogenase metalloclusters by providing the inorganic sulfur required for the Fe-S core formation.</text>
</comment>
<evidence type="ECO:0000256" key="1">
    <source>
        <dbReference type="ARBA" id="ARBA00001933"/>
    </source>
</evidence>
<evidence type="ECO:0000256" key="12">
    <source>
        <dbReference type="ARBA" id="ARBA00023231"/>
    </source>
</evidence>
<evidence type="ECO:0000256" key="9">
    <source>
        <dbReference type="ARBA" id="ARBA00022898"/>
    </source>
</evidence>
<dbReference type="InterPro" id="IPR015424">
    <property type="entry name" value="PyrdxlP-dep_Trfase"/>
</dbReference>
<organism evidence="18 19">
    <name type="scientific">Rhodomicrobium udaipurense</name>
    <dbReference type="NCBI Taxonomy" id="1202716"/>
    <lineage>
        <taxon>Bacteria</taxon>
        <taxon>Pseudomonadati</taxon>
        <taxon>Pseudomonadota</taxon>
        <taxon>Alphaproteobacteria</taxon>
        <taxon>Hyphomicrobiales</taxon>
        <taxon>Hyphomicrobiaceae</taxon>
        <taxon>Rhodomicrobium</taxon>
    </lineage>
</organism>
<evidence type="ECO:0000256" key="11">
    <source>
        <dbReference type="ARBA" id="ARBA00023014"/>
    </source>
</evidence>
<dbReference type="AlphaFoldDB" id="A0A8I1GIS7"/>
<dbReference type="GO" id="GO:0046872">
    <property type="term" value="F:metal ion binding"/>
    <property type="evidence" value="ECO:0007669"/>
    <property type="project" value="UniProtKB-KW"/>
</dbReference>
<keyword evidence="19" id="KW-1185">Reference proteome</keyword>
<sequence>MHPVYLDNNATTRLDPAVLAEMLPFFTQHFGNASSIHGFGKEVGAAIHRARDQVRALIGAAQSHEIVFTSGGTESDNTALLSALEIQTGRNEIVTSAVEHPAILALVQHLQRHRGVTVHVIGVDGKGRLDIDAYRAALGPKTAIASIMWANNETGTIFPVAELARLAHEAGALFHTDAVQAVGRIPIDVKAADVDMLSLSSHKFHGPKGIGALYIKKGVAFHQLVRGGKQERGRRAGTENAPGIVGLGKAAELALKRLQGGGCERVRQIRDAFEIATLGRIDDAFVAGDIENRLPNTSNIVFDRAEGEVILLELDKAGIAASSGSACAAGSTEPSHVLRAMKVPYAAALGAIRFSFAHTSTDEDLGRVLAKLPAIVEKAREASGFAATMGEMAQAGLGAGVR</sequence>
<evidence type="ECO:0000256" key="15">
    <source>
        <dbReference type="RuleBase" id="RU004504"/>
    </source>
</evidence>
<protein>
    <recommendedName>
        <fullName evidence="6 16">Cysteine desulfurase</fullName>
        <ecNumber evidence="5 16">2.8.1.7</ecNumber>
    </recommendedName>
    <alternativeName>
        <fullName evidence="13 16">Nitrogenase metalloclusters biosynthesis protein NifS</fullName>
    </alternativeName>
</protein>
<dbReference type="PANTHER" id="PTHR11601">
    <property type="entry name" value="CYSTEINE DESULFURYLASE FAMILY MEMBER"/>
    <property type="match status" value="1"/>
</dbReference>
<evidence type="ECO:0000256" key="14">
    <source>
        <dbReference type="ARBA" id="ARBA00050776"/>
    </source>
</evidence>
<proteinExistence type="inferred from homology"/>
<dbReference type="EMBL" id="JAEMUK010000078">
    <property type="protein sequence ID" value="MBJ7544192.1"/>
    <property type="molecule type" value="Genomic_DNA"/>
</dbReference>
<reference evidence="18 19" key="1">
    <citation type="submission" date="2020-12" db="EMBL/GenBank/DDBJ databases">
        <title>Revised draft genomes of Rhodomicrobium vannielii ATCC 17100 and Rhodomicrobium udaipurense JA643.</title>
        <authorList>
            <person name="Conners E.M."/>
            <person name="Davenport E.J."/>
            <person name="Bose A."/>
        </authorList>
    </citation>
    <scope>NUCLEOTIDE SEQUENCE [LARGE SCALE GENOMIC DNA]</scope>
    <source>
        <strain evidence="18 19">JA643</strain>
    </source>
</reference>
<keyword evidence="11 16" id="KW-0411">Iron-sulfur</keyword>
<feature type="domain" description="Aminotransferase class V" evidence="17">
    <location>
        <begin position="4"/>
        <end position="367"/>
    </location>
</feature>
<evidence type="ECO:0000256" key="10">
    <source>
        <dbReference type="ARBA" id="ARBA00023004"/>
    </source>
</evidence>
<dbReference type="FunFam" id="3.40.640.10:FF:000084">
    <property type="entry name" value="IscS-like cysteine desulfurase"/>
    <property type="match status" value="1"/>
</dbReference>
<evidence type="ECO:0000256" key="2">
    <source>
        <dbReference type="ARBA" id="ARBA00003120"/>
    </source>
</evidence>
<evidence type="ECO:0000256" key="16">
    <source>
        <dbReference type="RuleBase" id="RU364075"/>
    </source>
</evidence>
<gene>
    <name evidence="18" type="primary">nifS</name>
    <name evidence="18" type="ORF">JDN41_11620</name>
</gene>
<dbReference type="GO" id="GO:0051536">
    <property type="term" value="F:iron-sulfur cluster binding"/>
    <property type="evidence" value="ECO:0007669"/>
    <property type="project" value="UniProtKB-KW"/>
</dbReference>
<keyword evidence="8 16" id="KW-0479">Metal-binding</keyword>
<name>A0A8I1GIS7_9HYPH</name>
<evidence type="ECO:0000256" key="4">
    <source>
        <dbReference type="ARBA" id="ARBA00011738"/>
    </source>
</evidence>
<comment type="catalytic activity">
    <reaction evidence="14 16">
        <text>(sulfur carrier)-H + L-cysteine = (sulfur carrier)-SH + L-alanine</text>
        <dbReference type="Rhea" id="RHEA:43892"/>
        <dbReference type="Rhea" id="RHEA-COMP:14737"/>
        <dbReference type="Rhea" id="RHEA-COMP:14739"/>
        <dbReference type="ChEBI" id="CHEBI:29917"/>
        <dbReference type="ChEBI" id="CHEBI:35235"/>
        <dbReference type="ChEBI" id="CHEBI:57972"/>
        <dbReference type="ChEBI" id="CHEBI:64428"/>
        <dbReference type="EC" id="2.8.1.7"/>
    </reaction>
</comment>
<dbReference type="InterPro" id="IPR016454">
    <property type="entry name" value="Cysteine_dSase"/>
</dbReference>
<comment type="cofactor">
    <cofactor evidence="1 15">
        <name>pyridoxal 5'-phosphate</name>
        <dbReference type="ChEBI" id="CHEBI:597326"/>
    </cofactor>
</comment>
<dbReference type="InterPro" id="IPR015421">
    <property type="entry name" value="PyrdxlP-dep_Trfase_major"/>
</dbReference>
<keyword evidence="10 16" id="KW-0408">Iron</keyword>
<evidence type="ECO:0000256" key="6">
    <source>
        <dbReference type="ARBA" id="ARBA00013558"/>
    </source>
</evidence>
<dbReference type="GO" id="GO:0006520">
    <property type="term" value="P:amino acid metabolic process"/>
    <property type="evidence" value="ECO:0007669"/>
    <property type="project" value="InterPro"/>
</dbReference>
<dbReference type="Gene3D" id="3.90.1150.10">
    <property type="entry name" value="Aspartate Aminotransferase, domain 1"/>
    <property type="match status" value="1"/>
</dbReference>
<dbReference type="Gene3D" id="3.40.640.10">
    <property type="entry name" value="Type I PLP-dependent aspartate aminotransferase-like (Major domain)"/>
    <property type="match status" value="1"/>
</dbReference>
<evidence type="ECO:0000256" key="5">
    <source>
        <dbReference type="ARBA" id="ARBA00012239"/>
    </source>
</evidence>
<evidence type="ECO:0000313" key="19">
    <source>
        <dbReference type="Proteomes" id="UP000623250"/>
    </source>
</evidence>
<evidence type="ECO:0000256" key="7">
    <source>
        <dbReference type="ARBA" id="ARBA00022679"/>
    </source>
</evidence>